<keyword evidence="2" id="KW-1185">Reference proteome</keyword>
<evidence type="ECO:0000313" key="2">
    <source>
        <dbReference type="Proteomes" id="UP000325315"/>
    </source>
</evidence>
<sequence length="90" mass="10213">MGMNHHGLCFGFACDLRECEWTLFGFPLFSIEICVLPLSSGRVLQEALGSKLNFNMAYHPQIDGQSKRVIQVLEDMLRSCVTEFNGSWKL</sequence>
<dbReference type="EMBL" id="SMMG02000007">
    <property type="protein sequence ID" value="KAA3466393.1"/>
    <property type="molecule type" value="Genomic_DNA"/>
</dbReference>
<accession>A0A5B6VBE4</accession>
<dbReference type="Gene3D" id="3.30.420.10">
    <property type="entry name" value="Ribonuclease H-like superfamily/Ribonuclease H"/>
    <property type="match status" value="1"/>
</dbReference>
<dbReference type="Proteomes" id="UP000325315">
    <property type="component" value="Unassembled WGS sequence"/>
</dbReference>
<reference evidence="2" key="1">
    <citation type="journal article" date="2019" name="Plant Biotechnol. J.">
        <title>Genome sequencing of the Australian wild diploid species Gossypium australe highlights disease resistance and delayed gland morphogenesis.</title>
        <authorList>
            <person name="Cai Y."/>
            <person name="Cai X."/>
            <person name="Wang Q."/>
            <person name="Wang P."/>
            <person name="Zhang Y."/>
            <person name="Cai C."/>
            <person name="Xu Y."/>
            <person name="Wang K."/>
            <person name="Zhou Z."/>
            <person name="Wang C."/>
            <person name="Geng S."/>
            <person name="Li B."/>
            <person name="Dong Q."/>
            <person name="Hou Y."/>
            <person name="Wang H."/>
            <person name="Ai P."/>
            <person name="Liu Z."/>
            <person name="Yi F."/>
            <person name="Sun M."/>
            <person name="An G."/>
            <person name="Cheng J."/>
            <person name="Zhang Y."/>
            <person name="Shi Q."/>
            <person name="Xie Y."/>
            <person name="Shi X."/>
            <person name="Chang Y."/>
            <person name="Huang F."/>
            <person name="Chen Y."/>
            <person name="Hong S."/>
            <person name="Mi L."/>
            <person name="Sun Q."/>
            <person name="Zhang L."/>
            <person name="Zhou B."/>
            <person name="Peng R."/>
            <person name="Zhang X."/>
            <person name="Liu F."/>
        </authorList>
    </citation>
    <scope>NUCLEOTIDE SEQUENCE [LARGE SCALE GENOMIC DNA]</scope>
    <source>
        <strain evidence="2">cv. PA1801</strain>
    </source>
</reference>
<organism evidence="1 2">
    <name type="scientific">Gossypium australe</name>
    <dbReference type="NCBI Taxonomy" id="47621"/>
    <lineage>
        <taxon>Eukaryota</taxon>
        <taxon>Viridiplantae</taxon>
        <taxon>Streptophyta</taxon>
        <taxon>Embryophyta</taxon>
        <taxon>Tracheophyta</taxon>
        <taxon>Spermatophyta</taxon>
        <taxon>Magnoliopsida</taxon>
        <taxon>eudicotyledons</taxon>
        <taxon>Gunneridae</taxon>
        <taxon>Pentapetalae</taxon>
        <taxon>rosids</taxon>
        <taxon>malvids</taxon>
        <taxon>Malvales</taxon>
        <taxon>Malvaceae</taxon>
        <taxon>Malvoideae</taxon>
        <taxon>Gossypium</taxon>
    </lineage>
</organism>
<dbReference type="GO" id="GO:0003676">
    <property type="term" value="F:nucleic acid binding"/>
    <property type="evidence" value="ECO:0007669"/>
    <property type="project" value="InterPro"/>
</dbReference>
<comment type="caution">
    <text evidence="1">The sequence shown here is derived from an EMBL/GenBank/DDBJ whole genome shotgun (WGS) entry which is preliminary data.</text>
</comment>
<dbReference type="InterPro" id="IPR036397">
    <property type="entry name" value="RNaseH_sf"/>
</dbReference>
<protein>
    <submittedName>
        <fullName evidence="1">Taxadiene 5-alpha hydroxylase</fullName>
    </submittedName>
</protein>
<dbReference type="SUPFAM" id="SSF53098">
    <property type="entry name" value="Ribonuclease H-like"/>
    <property type="match status" value="1"/>
</dbReference>
<evidence type="ECO:0000313" key="1">
    <source>
        <dbReference type="EMBL" id="KAA3466393.1"/>
    </source>
</evidence>
<dbReference type="InterPro" id="IPR012337">
    <property type="entry name" value="RNaseH-like_sf"/>
</dbReference>
<dbReference type="AlphaFoldDB" id="A0A5B6VBE4"/>
<proteinExistence type="predicted"/>
<gene>
    <name evidence="1" type="ORF">EPI10_001487</name>
</gene>
<name>A0A5B6VBE4_9ROSI</name>